<feature type="region of interest" description="Disordered" evidence="1">
    <location>
        <begin position="1189"/>
        <end position="1237"/>
    </location>
</feature>
<feature type="compositionally biased region" description="Polar residues" evidence="1">
    <location>
        <begin position="536"/>
        <end position="552"/>
    </location>
</feature>
<feature type="compositionally biased region" description="Polar residues" evidence="1">
    <location>
        <begin position="1319"/>
        <end position="1329"/>
    </location>
</feature>
<feature type="compositionally biased region" description="Basic and acidic residues" evidence="1">
    <location>
        <begin position="1429"/>
        <end position="1438"/>
    </location>
</feature>
<feature type="region of interest" description="Disordered" evidence="1">
    <location>
        <begin position="1467"/>
        <end position="1491"/>
    </location>
</feature>
<evidence type="ECO:0000313" key="4">
    <source>
        <dbReference type="Proteomes" id="UP000077521"/>
    </source>
</evidence>
<keyword evidence="4" id="KW-1185">Reference proteome</keyword>
<feature type="compositionally biased region" description="Low complexity" evidence="1">
    <location>
        <begin position="1051"/>
        <end position="1061"/>
    </location>
</feature>
<feature type="region of interest" description="Disordered" evidence="1">
    <location>
        <begin position="1122"/>
        <end position="1161"/>
    </location>
</feature>
<feature type="compositionally biased region" description="Polar residues" evidence="1">
    <location>
        <begin position="1"/>
        <end position="17"/>
    </location>
</feature>
<organism evidence="3 4">
    <name type="scientific">Tilletia indica</name>
    <dbReference type="NCBI Taxonomy" id="43049"/>
    <lineage>
        <taxon>Eukaryota</taxon>
        <taxon>Fungi</taxon>
        <taxon>Dikarya</taxon>
        <taxon>Basidiomycota</taxon>
        <taxon>Ustilaginomycotina</taxon>
        <taxon>Exobasidiomycetes</taxon>
        <taxon>Tilletiales</taxon>
        <taxon>Tilletiaceae</taxon>
        <taxon>Tilletia</taxon>
    </lineage>
</organism>
<feature type="region of interest" description="Disordered" evidence="1">
    <location>
        <begin position="1573"/>
        <end position="1609"/>
    </location>
</feature>
<dbReference type="EMBL" id="LWDF02000456">
    <property type="protein sequence ID" value="KAE8246769.1"/>
    <property type="molecule type" value="Genomic_DNA"/>
</dbReference>
<feature type="compositionally biased region" description="Polar residues" evidence="1">
    <location>
        <begin position="956"/>
        <end position="970"/>
    </location>
</feature>
<evidence type="ECO:0000256" key="2">
    <source>
        <dbReference type="SAM" id="Phobius"/>
    </source>
</evidence>
<feature type="transmembrane region" description="Helical" evidence="2">
    <location>
        <begin position="1685"/>
        <end position="1713"/>
    </location>
</feature>
<feature type="region of interest" description="Disordered" evidence="1">
    <location>
        <begin position="941"/>
        <end position="989"/>
    </location>
</feature>
<feature type="region of interest" description="Disordered" evidence="1">
    <location>
        <begin position="1754"/>
        <end position="1808"/>
    </location>
</feature>
<feature type="region of interest" description="Disordered" evidence="1">
    <location>
        <begin position="1531"/>
        <end position="1551"/>
    </location>
</feature>
<feature type="compositionally biased region" description="Polar residues" evidence="1">
    <location>
        <begin position="280"/>
        <end position="296"/>
    </location>
</feature>
<feature type="compositionally biased region" description="Polar residues" evidence="1">
    <location>
        <begin position="1345"/>
        <end position="1354"/>
    </location>
</feature>
<feature type="compositionally biased region" description="Polar residues" evidence="1">
    <location>
        <begin position="598"/>
        <end position="614"/>
    </location>
</feature>
<keyword evidence="2" id="KW-0472">Membrane</keyword>
<feature type="transmembrane region" description="Helical" evidence="2">
    <location>
        <begin position="1616"/>
        <end position="1637"/>
    </location>
</feature>
<feature type="transmembrane region" description="Helical" evidence="2">
    <location>
        <begin position="1644"/>
        <end position="1665"/>
    </location>
</feature>
<feature type="region of interest" description="Disordered" evidence="1">
    <location>
        <begin position="509"/>
        <end position="894"/>
    </location>
</feature>
<reference evidence="3" key="1">
    <citation type="submission" date="2016-04" db="EMBL/GenBank/DDBJ databases">
        <authorList>
            <person name="Nguyen H.D."/>
            <person name="Samba Siva P."/>
            <person name="Cullis J."/>
            <person name="Levesque C.A."/>
            <person name="Hambleton S."/>
        </authorList>
    </citation>
    <scope>NUCLEOTIDE SEQUENCE</scope>
    <source>
        <strain evidence="3">DAOMC 236416</strain>
    </source>
</reference>
<feature type="region of interest" description="Disordered" evidence="1">
    <location>
        <begin position="1251"/>
        <end position="1364"/>
    </location>
</feature>
<dbReference type="Proteomes" id="UP000077521">
    <property type="component" value="Unassembled WGS sequence"/>
</dbReference>
<name>A0A177TTP2_9BASI</name>
<evidence type="ECO:0000313" key="3">
    <source>
        <dbReference type="EMBL" id="KAE8246769.1"/>
    </source>
</evidence>
<feature type="transmembrane region" description="Helical" evidence="2">
    <location>
        <begin position="476"/>
        <end position="498"/>
    </location>
</feature>
<evidence type="ECO:0000256" key="1">
    <source>
        <dbReference type="SAM" id="MobiDB-lite"/>
    </source>
</evidence>
<feature type="region of interest" description="Disordered" evidence="1">
    <location>
        <begin position="50"/>
        <end position="102"/>
    </location>
</feature>
<sequence>MESSPPESPTISRTPFNTVRLEDQDPEYARARRDRALQIEALSIALGQQLGNSAEVRNLQRPAGAGTPAGPMSPPPGRISPSGRLPYSLSATPRPDAGEGFPSLDGLGPVSLPWLWSDAELFTGFATAMPSSATPPMRMSVGGAGAGQGTGAGTSTGRNSPVATRAGLPPPPTLNTTAGMGGSSSSERRHGHGRGGIASSSLSQSQSRFGSLSRMPNTRGAFVNGVWHPDGNSTGGGATQTSLLDEGGFFRRPSLSRSSSSSIPEAFVHNPSAPIPGASSRGQTTPQIDGGSTLQFSRVDGAPSESIGASRSPAGSNRGHMGTADDGTTGDAGGERRIVQGTVQSDVHGQGAGASVVHLSFEVVSGPDLRVAVRKVQKWKDQVAEIEAAIPPEELPPPRLFSFSCRARKSAPVPADSDLPKSATRMLLRLYYSTIRPPDSSMVWYLPLFIIVLAWAIVILATAGRTLADARRLSPAAAFVPLAVMAGSVCIALGLLYLSLQAVRQPAQDVGDDESVDDHGRSVENTGPRRIRTRARSQSGTKNGPTSETDQASVGGMEGRRKPAQRRRVLVGKSKGVGSESPRKASGTWSRSRMPKSKTASATYHPTASTSRISISAPRWSLSGARRGGVSDSGHRSRGASITAGPLVAERRSRTHGTPLPPPTIPPPPTPAGPSPVQTRTQSRDHSRAHSPVKPPPRPTHSPSPTRTPRPSSSLGQHGGRLTVVSPTPPPAGSHSHSRHSMASAPLEGPLAEEDEGTGEPSGLRGPSLSGRVGGLELGRGQSPSHPPFTTMLHAQPSMDELNMRERHRAPGGSRGKGSHQLAGQLQPNLLNSHSHSASSSASSLASSASWPPSKREISAHISSMVRGSPSPAQMGSNELWVSRAGGHLSRRSQVRTIQAVTDEAERSAAEANDVVTMTPVQSRQGAQESAVLLSVAGTTHDLGTVSPGQTPRLGPSSSNQTMRQENWGSSGVRRQPSGRQRVGYGGPLGLNEEAMASLDIDRSQAPATWSYSSAPAIAASCSSLSRPRSDSGSGFAPPDNSPPKTRSQSRRSGSSGSVRPRIADFRAHQAARRQYVLDVLDGRLPIALEGGSTMEGSPNSLFRSQSMSALRASWSRLSSNVLPTVKGSGDSRWTTTRDDDLDGDMAGPSQGPIGLDPRLPSPLRLRGLPLNLDLDADDSDEVDIQPVPAIQRLGLGVSSSDGNRSSGDTPDGHAARQSRDGRRRPSSSLSSVYSPPATRRALAMQFGIKSSDVFSPGGTTDDVQGKGRMARHSRDRSMSESASASRRRDRTSPIAEDALQSTYNEPWRNNVVRERPASTDSDLSSRRANSFGAKAARRGRGASVSGTTHQSHPLSPALPDLRGLGISTTNGAFLTRPPVELPRLQAPGPSLILHSPSGGAAGTGFPYRTPGGFQGGAGSVSAIGTGRLPDETPRTTETRSTFKFLRLEGPEDEAYVEKLSQRAEDGALTGDSALSRRVSPQHGGLGAGVSPAGSFGRRLGLALRLGINEADGGGPTLGGGAEIYRHASSAGGTAALPPSKPVKKQPRLGFMSRTPEPQRWVIIRDLTTTVVPSSSELGQDRGGRFGADGTGLDKTKSTRKTGDPHSPLGGRIRPIASVAAHPLVLVLTLAVNVLTIGMLGAGMALSALLLQAAPALGSLATTTSSSSRFVLLKASELSIGRGGAIFGLALGAILSLTILARLSCLVTQVISWRARQRKRRRRTRRRVAAALSTASGLSGVGLPRVSGAGVSGIGHGTAEGGDKMATRGSGGVLADRAGESGLEAQERRRRPGEEETADDTEDSWELV</sequence>
<protein>
    <submittedName>
        <fullName evidence="3">Uncharacterized protein</fullName>
    </submittedName>
</protein>
<accession>A0A177TTP2</accession>
<proteinExistence type="predicted"/>
<comment type="caution">
    <text evidence="3">The sequence shown here is derived from an EMBL/GenBank/DDBJ whole genome shotgun (WGS) entry which is preliminary data.</text>
</comment>
<keyword evidence="2" id="KW-0812">Transmembrane</keyword>
<feature type="compositionally biased region" description="Basic and acidic residues" evidence="1">
    <location>
        <begin position="20"/>
        <end position="29"/>
    </location>
</feature>
<feature type="compositionally biased region" description="Polar residues" evidence="1">
    <location>
        <begin position="1198"/>
        <end position="1209"/>
    </location>
</feature>
<feature type="region of interest" description="Disordered" evidence="1">
    <location>
        <begin position="1"/>
        <end position="29"/>
    </location>
</feature>
<keyword evidence="2" id="KW-1133">Transmembrane helix</keyword>
<feature type="compositionally biased region" description="Basic and acidic residues" evidence="1">
    <location>
        <begin position="1211"/>
        <end position="1221"/>
    </location>
</feature>
<feature type="region of interest" description="Disordered" evidence="1">
    <location>
        <begin position="1403"/>
        <end position="1441"/>
    </location>
</feature>
<feature type="compositionally biased region" description="Acidic residues" evidence="1">
    <location>
        <begin position="1795"/>
        <end position="1808"/>
    </location>
</feature>
<feature type="compositionally biased region" description="Low complexity" evidence="1">
    <location>
        <begin position="1023"/>
        <end position="1035"/>
    </location>
</feature>
<feature type="compositionally biased region" description="Basic and acidic residues" evidence="1">
    <location>
        <begin position="1592"/>
        <end position="1604"/>
    </location>
</feature>
<feature type="compositionally biased region" description="Pro residues" evidence="1">
    <location>
        <begin position="693"/>
        <end position="708"/>
    </location>
</feature>
<reference evidence="3" key="2">
    <citation type="journal article" date="2019" name="IMA Fungus">
        <title>Genome sequencing and comparison of five Tilletia species to identify candidate genes for the detection of regulated species infecting wheat.</title>
        <authorList>
            <person name="Nguyen H.D.T."/>
            <person name="Sultana T."/>
            <person name="Kesanakurti P."/>
            <person name="Hambleton S."/>
        </authorList>
    </citation>
    <scope>NUCLEOTIDE SEQUENCE</scope>
    <source>
        <strain evidence="3">DAOMC 236416</strain>
    </source>
</reference>
<feature type="compositionally biased region" description="Low complexity" evidence="1">
    <location>
        <begin position="197"/>
        <end position="214"/>
    </location>
</feature>
<feature type="compositionally biased region" description="Low complexity" evidence="1">
    <location>
        <begin position="251"/>
        <end position="262"/>
    </location>
</feature>
<feature type="compositionally biased region" description="Gly residues" evidence="1">
    <location>
        <begin position="142"/>
        <end position="154"/>
    </location>
</feature>
<gene>
    <name evidence="3" type="ORF">A4X13_0g5633</name>
</gene>
<feature type="transmembrane region" description="Helical" evidence="2">
    <location>
        <begin position="442"/>
        <end position="464"/>
    </location>
</feature>
<feature type="region of interest" description="Disordered" evidence="1">
    <location>
        <begin position="136"/>
        <end position="334"/>
    </location>
</feature>
<feature type="region of interest" description="Disordered" evidence="1">
    <location>
        <begin position="1023"/>
        <end position="1062"/>
    </location>
</feature>
<feature type="compositionally biased region" description="Low complexity" evidence="1">
    <location>
        <begin position="829"/>
        <end position="850"/>
    </location>
</feature>
<feature type="compositionally biased region" description="Pro residues" evidence="1">
    <location>
        <begin position="659"/>
        <end position="674"/>
    </location>
</feature>